<dbReference type="FunFam" id="1.20.140.10:FF:000013">
    <property type="entry name" value="Acyl-coenzyme A oxidase"/>
    <property type="match status" value="1"/>
</dbReference>
<evidence type="ECO:0000259" key="17">
    <source>
        <dbReference type="PROSITE" id="PS50171"/>
    </source>
</evidence>
<dbReference type="Pfam" id="PF22924">
    <property type="entry name" value="ACOX_C_alpha1"/>
    <property type="match status" value="1"/>
</dbReference>
<dbReference type="CDD" id="cd00201">
    <property type="entry name" value="WW"/>
    <property type="match status" value="1"/>
</dbReference>
<dbReference type="Pfam" id="PF14749">
    <property type="entry name" value="Acyl-CoA_ox_N"/>
    <property type="match status" value="1"/>
</dbReference>
<dbReference type="InterPro" id="IPR003604">
    <property type="entry name" value="Matrin/U1-like-C_Znf_C2H2"/>
</dbReference>
<organism evidence="18 19">
    <name type="scientific">Portunus trituberculatus</name>
    <name type="common">Swimming crab</name>
    <name type="synonym">Neptunus trituberculatus</name>
    <dbReference type="NCBI Taxonomy" id="210409"/>
    <lineage>
        <taxon>Eukaryota</taxon>
        <taxon>Metazoa</taxon>
        <taxon>Ecdysozoa</taxon>
        <taxon>Arthropoda</taxon>
        <taxon>Crustacea</taxon>
        <taxon>Multicrustacea</taxon>
        <taxon>Malacostraca</taxon>
        <taxon>Eumalacostraca</taxon>
        <taxon>Eucarida</taxon>
        <taxon>Decapoda</taxon>
        <taxon>Pleocyemata</taxon>
        <taxon>Brachyura</taxon>
        <taxon>Eubrachyura</taxon>
        <taxon>Portunoidea</taxon>
        <taxon>Portunidae</taxon>
        <taxon>Portuninae</taxon>
        <taxon>Portunus</taxon>
    </lineage>
</organism>
<comment type="caution">
    <text evidence="18">The sequence shown here is derived from an EMBL/GenBank/DDBJ whole genome shotgun (WGS) entry which is preliminary data.</text>
</comment>
<keyword evidence="12" id="KW-0560">Oxidoreductase</keyword>
<dbReference type="InterPro" id="IPR014882">
    <property type="entry name" value="CathepsinC_exc"/>
</dbReference>
<comment type="cofactor">
    <cofactor evidence="1">
        <name>FAD</name>
        <dbReference type="ChEBI" id="CHEBI:57692"/>
    </cofactor>
</comment>
<dbReference type="AlphaFoldDB" id="A0A5B7CUP9"/>
<dbReference type="GO" id="GO:0008270">
    <property type="term" value="F:zinc ion binding"/>
    <property type="evidence" value="ECO:0007669"/>
    <property type="project" value="UniProtKB-KW"/>
</dbReference>
<feature type="compositionally biased region" description="Low complexity" evidence="16">
    <location>
        <begin position="508"/>
        <end position="520"/>
    </location>
</feature>
<evidence type="ECO:0000256" key="9">
    <source>
        <dbReference type="ARBA" id="ARBA00022827"/>
    </source>
</evidence>
<dbReference type="InterPro" id="IPR012258">
    <property type="entry name" value="Acyl-CoA_oxidase"/>
</dbReference>
<keyword evidence="6" id="KW-0285">Flavoprotein</keyword>
<dbReference type="Pfam" id="PF08773">
    <property type="entry name" value="CathepsinC_exc"/>
    <property type="match status" value="1"/>
</dbReference>
<dbReference type="InterPro" id="IPR055060">
    <property type="entry name" value="ACOX_C_alpha1"/>
</dbReference>
<evidence type="ECO:0000256" key="8">
    <source>
        <dbReference type="ARBA" id="ARBA00022771"/>
    </source>
</evidence>
<dbReference type="PROSITE" id="PS50171">
    <property type="entry name" value="ZF_MATRIN"/>
    <property type="match status" value="1"/>
</dbReference>
<dbReference type="GO" id="GO:0033540">
    <property type="term" value="P:fatty acid beta-oxidation using acyl-CoA oxidase"/>
    <property type="evidence" value="ECO:0007669"/>
    <property type="project" value="TreeGrafter"/>
</dbReference>
<evidence type="ECO:0000256" key="2">
    <source>
        <dbReference type="ARBA" id="ARBA00004123"/>
    </source>
</evidence>
<evidence type="ECO:0000256" key="10">
    <source>
        <dbReference type="ARBA" id="ARBA00022832"/>
    </source>
</evidence>
<dbReference type="SUPFAM" id="SSF47203">
    <property type="entry name" value="Acyl-CoA dehydrogenase C-terminal domain-like"/>
    <property type="match status" value="2"/>
</dbReference>
<dbReference type="Proteomes" id="UP000324222">
    <property type="component" value="Unassembled WGS sequence"/>
</dbReference>
<dbReference type="Gene3D" id="1.20.140.10">
    <property type="entry name" value="Butyryl-CoA Dehydrogenase, subunit A, domain 3"/>
    <property type="match status" value="2"/>
</dbReference>
<dbReference type="InterPro" id="IPR037069">
    <property type="entry name" value="AcylCoA_DH/ox_N_sf"/>
</dbReference>
<keyword evidence="19" id="KW-1185">Reference proteome</keyword>
<evidence type="ECO:0000313" key="18">
    <source>
        <dbReference type="EMBL" id="MPC13150.1"/>
    </source>
</evidence>
<comment type="subcellular location">
    <subcellularLocation>
        <location evidence="2">Nucleus</location>
    </subcellularLocation>
    <subcellularLocation>
        <location evidence="3">Peroxisome</location>
    </subcellularLocation>
</comment>
<evidence type="ECO:0000313" key="19">
    <source>
        <dbReference type="Proteomes" id="UP000324222"/>
    </source>
</evidence>
<dbReference type="OrthoDB" id="538336at2759"/>
<evidence type="ECO:0000256" key="13">
    <source>
        <dbReference type="ARBA" id="ARBA00023098"/>
    </source>
</evidence>
<dbReference type="SUPFAM" id="SSF56645">
    <property type="entry name" value="Acyl-CoA dehydrogenase NM domain-like"/>
    <property type="match status" value="1"/>
</dbReference>
<dbReference type="Gene3D" id="1.10.540.10">
    <property type="entry name" value="Acyl-CoA dehydrogenase/oxidase, N-terminal domain"/>
    <property type="match status" value="1"/>
</dbReference>
<dbReference type="EMBL" id="VSRR010000261">
    <property type="protein sequence ID" value="MPC13150.1"/>
    <property type="molecule type" value="Genomic_DNA"/>
</dbReference>
<protein>
    <submittedName>
        <fullName evidence="18">Dipeptidyl peptidase 1</fullName>
    </submittedName>
</protein>
<dbReference type="Gene3D" id="2.40.110.10">
    <property type="entry name" value="Butyryl-CoA Dehydrogenase, subunit A, domain 2"/>
    <property type="match status" value="1"/>
</dbReference>
<evidence type="ECO:0000256" key="5">
    <source>
        <dbReference type="ARBA" id="ARBA00006288"/>
    </source>
</evidence>
<keyword evidence="13" id="KW-0443">Lipid metabolism</keyword>
<sequence length="785" mass="89435">MTEKKDLQDCVEELRWERAQCSFDVEELTNIFDGGKEVTARRRKIEHLICSDPAFKDEVPPEYLSHEDLYTNEVRKVTHLVRKLEEHNISPRFHNIYFHSTIDKIACATNGWKLNSASYTYSSSIILGEIGPRLGINSQDNGYLRFDHCRIPRTNLLMRHSQVLEDGSYIKPIHNKLSYGTMVWTRVAIAYGCSKKLACAVTIATRYSAVRHHRMGPRESNFGTVAGLHETVTWRVHKTVMWRVHETVTWKGRWGGGEVANELHSRYYMCEKFLSTVESIIASAGVKSVLQNLCRLYLIHHIILNQGHFLRSGTLSAANLSALEEEMCELLARLRPQAVPLVDAFDFRDELLGSTLGAWDGRVYERLYEEAQKSPLNKTDVSKAYHKYLRPLMKSNLSEYWKSNPRKFCDFCKCWIADNKPSIDFHERGKRHKDNVQKRLAEMGRKGQEDYEAKLQEEDFLKSMEEAAMKAYKNDIEQNPDMTGTKINEITKANNAELVVGKKKIEASDTTTASTATTTSKPSGGGAAKVWHEAKSPDGESYYWNTETGGANMDAWLKVLVGVVLVVGAAADTPANCTFDDVRGDWILYETERSGDASIDCDNMGPIVHKKTVSLMYPSVAVDEFGNRGFWTMIYNQGFEIRVSGRSYFAFSLYEKSGQTVISKCDKTLTGWSRDVTVRNWACYRAQKKTTVPPKTHTVSSTDQDNRLYRYDLEYVNSINAKQSSWVAGVYPEYERMTMGDHLRRAGGRVKLPHLANLSLAKLTFGIRVTTDHRVHAWRFEFKLG</sequence>
<name>A0A5B7CUP9_PORTR</name>
<accession>A0A5B7CUP9</accession>
<dbReference type="FunFam" id="2.40.128.80:FF:000003">
    <property type="entry name" value="Cathepsin C"/>
    <property type="match status" value="1"/>
</dbReference>
<dbReference type="InterPro" id="IPR013085">
    <property type="entry name" value="U1-CZ_Znf_C2H2"/>
</dbReference>
<comment type="similarity">
    <text evidence="5">Belongs to the acyl-CoA oxidase family.</text>
</comment>
<dbReference type="GO" id="GO:0055088">
    <property type="term" value="P:lipid homeostasis"/>
    <property type="evidence" value="ECO:0007669"/>
    <property type="project" value="TreeGrafter"/>
</dbReference>
<dbReference type="InterPro" id="IPR046373">
    <property type="entry name" value="Acyl-CoA_Oxase/DH_mid-dom_sf"/>
</dbReference>
<evidence type="ECO:0000256" key="6">
    <source>
        <dbReference type="ARBA" id="ARBA00022630"/>
    </source>
</evidence>
<evidence type="ECO:0000256" key="16">
    <source>
        <dbReference type="SAM" id="MobiDB-lite"/>
    </source>
</evidence>
<keyword evidence="14" id="KW-0576">Peroxisome</keyword>
<evidence type="ECO:0000256" key="1">
    <source>
        <dbReference type="ARBA" id="ARBA00001974"/>
    </source>
</evidence>
<dbReference type="GO" id="GO:0005634">
    <property type="term" value="C:nucleus"/>
    <property type="evidence" value="ECO:0007669"/>
    <property type="project" value="UniProtKB-SubCell"/>
</dbReference>
<comment type="pathway">
    <text evidence="4">Lipid metabolism; peroxisomal fatty acid beta-oxidation.</text>
</comment>
<dbReference type="InterPro" id="IPR029320">
    <property type="entry name" value="Acyl-CoA_ox_N"/>
</dbReference>
<dbReference type="GO" id="GO:0005504">
    <property type="term" value="F:fatty acid binding"/>
    <property type="evidence" value="ECO:0007669"/>
    <property type="project" value="TreeGrafter"/>
</dbReference>
<dbReference type="Gene3D" id="2.40.128.80">
    <property type="entry name" value="Cathepsin C, exclusion domain"/>
    <property type="match status" value="1"/>
</dbReference>
<dbReference type="InterPro" id="IPR009100">
    <property type="entry name" value="AcylCoA_DH/oxidase_NM_dom_sf"/>
</dbReference>
<dbReference type="GO" id="GO:0005777">
    <property type="term" value="C:peroxisome"/>
    <property type="evidence" value="ECO:0007669"/>
    <property type="project" value="UniProtKB-SubCell"/>
</dbReference>
<proteinExistence type="inferred from homology"/>
<dbReference type="GO" id="GO:0003997">
    <property type="term" value="F:acyl-CoA oxidase activity"/>
    <property type="evidence" value="ECO:0007669"/>
    <property type="project" value="InterPro"/>
</dbReference>
<keyword evidence="11" id="KW-0862">Zinc</keyword>
<dbReference type="PANTHER" id="PTHR10909:SF250">
    <property type="entry name" value="PEROXISOMAL ACYL-COENZYME A OXIDASE 1"/>
    <property type="match status" value="1"/>
</dbReference>
<evidence type="ECO:0000256" key="12">
    <source>
        <dbReference type="ARBA" id="ARBA00023002"/>
    </source>
</evidence>
<gene>
    <name evidence="18" type="primary">CTSC_3</name>
    <name evidence="18" type="ORF">E2C01_005871</name>
</gene>
<dbReference type="Pfam" id="PF01756">
    <property type="entry name" value="ACOX"/>
    <property type="match status" value="1"/>
</dbReference>
<evidence type="ECO:0000256" key="14">
    <source>
        <dbReference type="ARBA" id="ARBA00023140"/>
    </source>
</evidence>
<dbReference type="InterPro" id="IPR000690">
    <property type="entry name" value="Matrin/U1-C_Znf_C2H2"/>
</dbReference>
<feature type="region of interest" description="Disordered" evidence="16">
    <location>
        <begin position="508"/>
        <end position="530"/>
    </location>
</feature>
<feature type="domain" description="Matrin-type" evidence="17">
    <location>
        <begin position="407"/>
        <end position="438"/>
    </location>
</feature>
<dbReference type="InterPro" id="IPR036250">
    <property type="entry name" value="AcylCo_DH-like_C"/>
</dbReference>
<dbReference type="PANTHER" id="PTHR10909">
    <property type="entry name" value="ELECTRON TRANSPORT OXIDOREDUCTASE"/>
    <property type="match status" value="1"/>
</dbReference>
<dbReference type="InterPro" id="IPR001202">
    <property type="entry name" value="WW_dom"/>
</dbReference>
<dbReference type="Gene3D" id="3.30.160.60">
    <property type="entry name" value="Classic Zinc Finger"/>
    <property type="match status" value="1"/>
</dbReference>
<evidence type="ECO:0000256" key="15">
    <source>
        <dbReference type="ARBA" id="ARBA00023242"/>
    </source>
</evidence>
<dbReference type="GO" id="GO:0003676">
    <property type="term" value="F:nucleic acid binding"/>
    <property type="evidence" value="ECO:0007669"/>
    <property type="project" value="InterPro"/>
</dbReference>
<keyword evidence="7" id="KW-0479">Metal-binding</keyword>
<evidence type="ECO:0000256" key="11">
    <source>
        <dbReference type="ARBA" id="ARBA00022833"/>
    </source>
</evidence>
<dbReference type="SMART" id="SM00451">
    <property type="entry name" value="ZnF_U1"/>
    <property type="match status" value="1"/>
</dbReference>
<reference evidence="18 19" key="1">
    <citation type="submission" date="2019-05" db="EMBL/GenBank/DDBJ databases">
        <title>Another draft genome of Portunus trituberculatus and its Hox gene families provides insights of decapod evolution.</title>
        <authorList>
            <person name="Jeong J.-H."/>
            <person name="Song I."/>
            <person name="Kim S."/>
            <person name="Choi T."/>
            <person name="Kim D."/>
            <person name="Ryu S."/>
            <person name="Kim W."/>
        </authorList>
    </citation>
    <scope>NUCLEOTIDE SEQUENCE [LARGE SCALE GENOMIC DNA]</scope>
    <source>
        <tissue evidence="18">Muscle</tissue>
    </source>
</reference>
<keyword evidence="9" id="KW-0274">FAD</keyword>
<dbReference type="SUPFAM" id="SSF75001">
    <property type="entry name" value="Dipeptidyl peptidase I (cathepsin C), exclusion domain"/>
    <property type="match status" value="1"/>
</dbReference>
<dbReference type="GO" id="GO:0071949">
    <property type="term" value="F:FAD binding"/>
    <property type="evidence" value="ECO:0007669"/>
    <property type="project" value="InterPro"/>
</dbReference>
<evidence type="ECO:0000256" key="7">
    <source>
        <dbReference type="ARBA" id="ARBA00022723"/>
    </source>
</evidence>
<evidence type="ECO:0000256" key="3">
    <source>
        <dbReference type="ARBA" id="ARBA00004275"/>
    </source>
</evidence>
<keyword evidence="8" id="KW-0863">Zinc-finger</keyword>
<evidence type="ECO:0000256" key="4">
    <source>
        <dbReference type="ARBA" id="ARBA00004846"/>
    </source>
</evidence>
<keyword evidence="15" id="KW-0539">Nucleus</keyword>
<keyword evidence="10" id="KW-0276">Fatty acid metabolism</keyword>
<dbReference type="Pfam" id="PF06220">
    <property type="entry name" value="zf-U1"/>
    <property type="match status" value="1"/>
</dbReference>
<dbReference type="InterPro" id="IPR036496">
    <property type="entry name" value="CathepsinC_exc_dom_sf"/>
</dbReference>
<dbReference type="InterPro" id="IPR002655">
    <property type="entry name" value="Acyl-CoA_oxidase_C"/>
</dbReference>